<feature type="region of interest" description="Disordered" evidence="2">
    <location>
        <begin position="312"/>
        <end position="332"/>
    </location>
</feature>
<dbReference type="GO" id="GO:0005524">
    <property type="term" value="F:ATP binding"/>
    <property type="evidence" value="ECO:0007669"/>
    <property type="project" value="UniProtKB-UniRule"/>
</dbReference>
<evidence type="ECO:0000256" key="1">
    <source>
        <dbReference type="PROSITE-ProRule" id="PRU10141"/>
    </source>
</evidence>
<feature type="domain" description="Protein kinase" evidence="3">
    <location>
        <begin position="37"/>
        <end position="293"/>
    </location>
</feature>
<dbReference type="SUPFAM" id="SSF81901">
    <property type="entry name" value="HCP-like"/>
    <property type="match status" value="4"/>
</dbReference>
<proteinExistence type="predicted"/>
<dbReference type="PANTHER" id="PTHR43628">
    <property type="entry name" value="ACTIVATOR OF C KINASE PROTEIN 1-RELATED"/>
    <property type="match status" value="1"/>
</dbReference>
<dbReference type="PRINTS" id="PR00109">
    <property type="entry name" value="TYRKINASE"/>
</dbReference>
<dbReference type="PROSITE" id="PS50011">
    <property type="entry name" value="PROTEIN_KINASE_DOM"/>
    <property type="match status" value="1"/>
</dbReference>
<dbReference type="Gene3D" id="1.10.510.10">
    <property type="entry name" value="Transferase(Phosphotransferase) domain 1"/>
    <property type="match status" value="1"/>
</dbReference>
<dbReference type="Pfam" id="PF07714">
    <property type="entry name" value="PK_Tyr_Ser-Thr"/>
    <property type="match status" value="1"/>
</dbReference>
<dbReference type="InterPro" id="IPR001245">
    <property type="entry name" value="Ser-Thr/Tyr_kinase_cat_dom"/>
</dbReference>
<dbReference type="EMBL" id="JEMT01015883">
    <property type="protein sequence ID" value="EXX71853.1"/>
    <property type="molecule type" value="Genomic_DNA"/>
</dbReference>
<dbReference type="SMART" id="SM00220">
    <property type="entry name" value="S_TKc"/>
    <property type="match status" value="1"/>
</dbReference>
<dbReference type="PANTHER" id="PTHR43628:SF1">
    <property type="entry name" value="CHITIN SYNTHASE REGULATORY FACTOR 2-RELATED"/>
    <property type="match status" value="1"/>
</dbReference>
<gene>
    <name evidence="4" type="ORF">RirG_074790</name>
</gene>
<name>A0A015MYG5_RHIIW</name>
<dbReference type="SUPFAM" id="SSF56112">
    <property type="entry name" value="Protein kinase-like (PK-like)"/>
    <property type="match status" value="1"/>
</dbReference>
<comment type="caution">
    <text evidence="4">The sequence shown here is derived from an EMBL/GenBank/DDBJ whole genome shotgun (WGS) entry which is preliminary data.</text>
</comment>
<protein>
    <submittedName>
        <fullName evidence="4">Skt5p</fullName>
    </submittedName>
</protein>
<accession>A0A015MYG5</accession>
<dbReference type="STRING" id="1432141.A0A015MYG5"/>
<dbReference type="PROSITE" id="PS00107">
    <property type="entry name" value="PROTEIN_KINASE_ATP"/>
    <property type="match status" value="1"/>
</dbReference>
<dbReference type="InterPro" id="IPR011990">
    <property type="entry name" value="TPR-like_helical_dom_sf"/>
</dbReference>
<dbReference type="Gene3D" id="1.25.40.10">
    <property type="entry name" value="Tetratricopeptide repeat domain"/>
    <property type="match status" value="5"/>
</dbReference>
<evidence type="ECO:0000313" key="4">
    <source>
        <dbReference type="EMBL" id="EXX71853.1"/>
    </source>
</evidence>
<reference evidence="4 5" key="1">
    <citation type="submission" date="2014-02" db="EMBL/GenBank/DDBJ databases">
        <title>Single nucleus genome sequencing reveals high similarity among nuclei of an endomycorrhizal fungus.</title>
        <authorList>
            <person name="Lin K."/>
            <person name="Geurts R."/>
            <person name="Zhang Z."/>
            <person name="Limpens E."/>
            <person name="Saunders D.G."/>
            <person name="Mu D."/>
            <person name="Pang E."/>
            <person name="Cao H."/>
            <person name="Cha H."/>
            <person name="Lin T."/>
            <person name="Zhou Q."/>
            <person name="Shang Y."/>
            <person name="Li Y."/>
            <person name="Ivanov S."/>
            <person name="Sharma T."/>
            <person name="Velzen R.V."/>
            <person name="Ruijter N.D."/>
            <person name="Aanen D.K."/>
            <person name="Win J."/>
            <person name="Kamoun S."/>
            <person name="Bisseling T."/>
            <person name="Huang S."/>
        </authorList>
    </citation>
    <scope>NUCLEOTIDE SEQUENCE [LARGE SCALE GENOMIC DNA]</scope>
    <source>
        <strain evidence="5">DAOM197198w</strain>
    </source>
</reference>
<dbReference type="InterPro" id="IPR011009">
    <property type="entry name" value="Kinase-like_dom_sf"/>
</dbReference>
<dbReference type="AlphaFoldDB" id="A0A015MYG5"/>
<sequence>MSKEMKETDLKESNYYIDWLEKSIANEYLNYYEYSEFKNLKPLGSGSYGSVVRVNWKNALFALKTFNNDKITLKEVVNEIILQKKVDFHENILRLCGITKIEAEKKYSLVLEYADNGTLKTYLNEEFNELVWNDKYQLSFQLASAVAFLHENDIIHRDLHADNVLVHQKKIKLADFGLSKKIAKASSNRSQICGIIPFVDPRSLNDHDYKLNEKSDVYSIGVLMWQISSGIRPFSDLNYDAGLMLSIVNGKREEIIDNTPIEYSNLYSECWKDEPDERPYMQEVVLALKSIIFPDQYCVNNHCNDDPLQESLDISGNSNMNDNQDINDDSSDVNDDLDINDFSDIIPNNIGNLQDQASIKSVRVMRFKSNQSSTSIQTDLSKDSSDSKFDIINYSFIDKLITFIIKKHDKGYTFDQIQQLLDQITLQFDQITNNLIINWLTKNQDKSAYIWLFGLLYYYGIGIEENDNKSFELFLKAAENNYSIAQVYLAKCYDDGYGTEVNKNLAFNWYQKAVENRSIVGQFYLGYCYEFNIGTKNNKNKFIEWYQKAADNGNTTAKLYLANCYRLGKGIKKNESKAFEYYKILAEKKSQMLNINLEIVIIMELEQKLIKIKLLIVIYFEGLIFVGESNYFGVGMKQNYKKAFYYFQKAAKGGNNFAQYCLGYCYENGHSYAQLELGYCYSFGIGTEINNSKAFDLYKLAAEKGHLYAQYLLGICYNIGIGTEIDNSKAFELYKIAAEKSHLDALYQLGYCYDKGIGTEINKTKAFEIYITAADKNHLDAQYQLGRCYNEGIGTGVNKTKAFEIYITAADKNHLDAQYQLGRCYNEGIGTGVNKTKAFEIYITAADKNHLDAQYQLGNCYYEGIGTEIDKTKAFKLYEIAAEKGYLKAQYQLGNCYYEGIGTEIDKTKAFKLYEIAAEKGYLKAQYQLGNCYYEGIGTEIDKTKAFKLYEIVAEKGHIIAQNKLEFLYVSCEAIEKDL</sequence>
<dbReference type="InterPro" id="IPR006597">
    <property type="entry name" value="Sel1-like"/>
</dbReference>
<evidence type="ECO:0000259" key="3">
    <source>
        <dbReference type="PROSITE" id="PS50011"/>
    </source>
</evidence>
<dbReference type="InterPro" id="IPR017441">
    <property type="entry name" value="Protein_kinase_ATP_BS"/>
</dbReference>
<dbReference type="Proteomes" id="UP000022910">
    <property type="component" value="Unassembled WGS sequence"/>
</dbReference>
<dbReference type="Pfam" id="PF08238">
    <property type="entry name" value="Sel1"/>
    <property type="match status" value="14"/>
</dbReference>
<dbReference type="GO" id="GO:0004672">
    <property type="term" value="F:protein kinase activity"/>
    <property type="evidence" value="ECO:0007669"/>
    <property type="project" value="InterPro"/>
</dbReference>
<keyword evidence="1" id="KW-0547">Nucleotide-binding</keyword>
<dbReference type="SMART" id="SM00671">
    <property type="entry name" value="SEL1"/>
    <property type="match status" value="13"/>
</dbReference>
<organism evidence="4 5">
    <name type="scientific">Rhizophagus irregularis (strain DAOM 197198w)</name>
    <name type="common">Glomus intraradices</name>
    <dbReference type="NCBI Taxonomy" id="1432141"/>
    <lineage>
        <taxon>Eukaryota</taxon>
        <taxon>Fungi</taxon>
        <taxon>Fungi incertae sedis</taxon>
        <taxon>Mucoromycota</taxon>
        <taxon>Glomeromycotina</taxon>
        <taxon>Glomeromycetes</taxon>
        <taxon>Glomerales</taxon>
        <taxon>Glomeraceae</taxon>
        <taxon>Rhizophagus</taxon>
    </lineage>
</organism>
<keyword evidence="5" id="KW-1185">Reference proteome</keyword>
<keyword evidence="1" id="KW-0067">ATP-binding</keyword>
<dbReference type="InterPro" id="IPR000719">
    <property type="entry name" value="Prot_kinase_dom"/>
</dbReference>
<feature type="binding site" evidence="1">
    <location>
        <position position="64"/>
    </location>
    <ligand>
        <name>ATP</name>
        <dbReference type="ChEBI" id="CHEBI:30616"/>
    </ligand>
</feature>
<evidence type="ECO:0000256" key="2">
    <source>
        <dbReference type="SAM" id="MobiDB-lite"/>
    </source>
</evidence>
<dbReference type="HOGENOM" id="CLU_000288_7_12_1"/>
<evidence type="ECO:0000313" key="5">
    <source>
        <dbReference type="Proteomes" id="UP000022910"/>
    </source>
</evidence>
<dbReference type="InterPro" id="IPR052945">
    <property type="entry name" value="Mitotic_Regulator"/>
</dbReference>